<evidence type="ECO:0000256" key="3">
    <source>
        <dbReference type="ARBA" id="ARBA00023163"/>
    </source>
</evidence>
<evidence type="ECO:0000256" key="1">
    <source>
        <dbReference type="ARBA" id="ARBA00023015"/>
    </source>
</evidence>
<dbReference type="Pfam" id="PF00356">
    <property type="entry name" value="LacI"/>
    <property type="match status" value="1"/>
</dbReference>
<dbReference type="CDD" id="cd01392">
    <property type="entry name" value="HTH_LacI"/>
    <property type="match status" value="1"/>
</dbReference>
<sequence>MVSPRRPTLADVAQEVGVSAKTVSRVLNGNGPTSESTRERVLEAVGRLGFQLNPMAQSIRSGGPDTTVGLVIPDLANPFFGSVASGIEATVRDHGLTLVMGSSGDDPERETDLTRSFLARRVSALMVVPSVGADHSHLKRHLAQGLPVVFIDRPGHGLPTDTVVSSNRKGAREGTAHLIAHGHRRIGFIGDLPRGLYTRRERQAGYRAALAEAGIPYDRALVGEAHDEHGAAKALARLLALQSPPTAVVSGNNVMTLGAMAELGRSGEPVAVVAIDDVPMAELLTPALTVVAQDPVTIGREAGATALRRLAGDRSRPRTVVVQNRLIQRGSGERRSAADQELPA</sequence>
<dbReference type="InterPro" id="IPR000843">
    <property type="entry name" value="HTH_LacI"/>
</dbReference>
<protein>
    <submittedName>
        <fullName evidence="5">LacI family transcriptional regulator</fullName>
    </submittedName>
</protein>
<dbReference type="Pfam" id="PF13377">
    <property type="entry name" value="Peripla_BP_3"/>
    <property type="match status" value="1"/>
</dbReference>
<keyword evidence="3" id="KW-0804">Transcription</keyword>
<evidence type="ECO:0000313" key="6">
    <source>
        <dbReference type="Proteomes" id="UP001164963"/>
    </source>
</evidence>
<dbReference type="Gene3D" id="1.10.260.40">
    <property type="entry name" value="lambda repressor-like DNA-binding domains"/>
    <property type="match status" value="1"/>
</dbReference>
<dbReference type="EMBL" id="CP098740">
    <property type="protein sequence ID" value="UZK53054.1"/>
    <property type="molecule type" value="Genomic_DNA"/>
</dbReference>
<dbReference type="PANTHER" id="PTHR30146">
    <property type="entry name" value="LACI-RELATED TRANSCRIPTIONAL REPRESSOR"/>
    <property type="match status" value="1"/>
</dbReference>
<feature type="domain" description="HTH lacI-type" evidence="4">
    <location>
        <begin position="7"/>
        <end position="61"/>
    </location>
</feature>
<dbReference type="InterPro" id="IPR010982">
    <property type="entry name" value="Lambda_DNA-bd_dom_sf"/>
</dbReference>
<dbReference type="Proteomes" id="UP001164963">
    <property type="component" value="Chromosome"/>
</dbReference>
<dbReference type="SUPFAM" id="SSF47413">
    <property type="entry name" value="lambda repressor-like DNA-binding domains"/>
    <property type="match status" value="1"/>
</dbReference>
<keyword evidence="6" id="KW-1185">Reference proteome</keyword>
<organism evidence="5 6">
    <name type="scientific">Streptomyces drozdowiczii</name>
    <dbReference type="NCBI Taxonomy" id="202862"/>
    <lineage>
        <taxon>Bacteria</taxon>
        <taxon>Bacillati</taxon>
        <taxon>Actinomycetota</taxon>
        <taxon>Actinomycetes</taxon>
        <taxon>Kitasatosporales</taxon>
        <taxon>Streptomycetaceae</taxon>
        <taxon>Streptomyces</taxon>
    </lineage>
</organism>
<proteinExistence type="predicted"/>
<dbReference type="PANTHER" id="PTHR30146:SF109">
    <property type="entry name" value="HTH-TYPE TRANSCRIPTIONAL REGULATOR GALS"/>
    <property type="match status" value="1"/>
</dbReference>
<keyword evidence="2" id="KW-0238">DNA-binding</keyword>
<dbReference type="SUPFAM" id="SSF53822">
    <property type="entry name" value="Periplasmic binding protein-like I"/>
    <property type="match status" value="1"/>
</dbReference>
<evidence type="ECO:0000313" key="5">
    <source>
        <dbReference type="EMBL" id="UZK53054.1"/>
    </source>
</evidence>
<dbReference type="InterPro" id="IPR046335">
    <property type="entry name" value="LacI/GalR-like_sensor"/>
</dbReference>
<evidence type="ECO:0000259" key="4">
    <source>
        <dbReference type="PROSITE" id="PS50932"/>
    </source>
</evidence>
<name>A0ABY6PM57_9ACTN</name>
<gene>
    <name evidence="5" type="ORF">NEH16_01990</name>
</gene>
<reference evidence="5" key="1">
    <citation type="journal article" date="2022" name="Front. Microbiol.">
        <title>Mirubactin C rescues the lethal effect of cell wall biosynthesis mutations in Bacillus subtilis.</title>
        <authorList>
            <person name="Kepplinger B."/>
            <person name="Wen X."/>
            <person name="Tyler A.R."/>
            <person name="Kim B.Y."/>
            <person name="Brown J."/>
            <person name="Banks P."/>
            <person name="Dashti Y."/>
            <person name="Mackenzie E.S."/>
            <person name="Wills C."/>
            <person name="Kawai Y."/>
            <person name="Waldron K.J."/>
            <person name="Allenby N.E.E."/>
            <person name="Wu L.J."/>
            <person name="Hall M.J."/>
            <person name="Errington J."/>
        </authorList>
    </citation>
    <scope>NUCLEOTIDE SEQUENCE</scope>
    <source>
        <strain evidence="5">MDA8-470</strain>
    </source>
</reference>
<dbReference type="CDD" id="cd06267">
    <property type="entry name" value="PBP1_LacI_sugar_binding-like"/>
    <property type="match status" value="1"/>
</dbReference>
<dbReference type="PROSITE" id="PS50932">
    <property type="entry name" value="HTH_LACI_2"/>
    <property type="match status" value="1"/>
</dbReference>
<evidence type="ECO:0000256" key="2">
    <source>
        <dbReference type="ARBA" id="ARBA00023125"/>
    </source>
</evidence>
<dbReference type="PROSITE" id="PS00356">
    <property type="entry name" value="HTH_LACI_1"/>
    <property type="match status" value="1"/>
</dbReference>
<accession>A0ABY6PM57</accession>
<dbReference type="InterPro" id="IPR028082">
    <property type="entry name" value="Peripla_BP_I"/>
</dbReference>
<dbReference type="RefSeq" id="WP_073967154.1">
    <property type="nucleotide sequence ID" value="NZ_CP098740.1"/>
</dbReference>
<keyword evidence="1" id="KW-0805">Transcription regulation</keyword>
<dbReference type="SMART" id="SM00354">
    <property type="entry name" value="HTH_LACI"/>
    <property type="match status" value="1"/>
</dbReference>
<dbReference type="Gene3D" id="3.40.50.2300">
    <property type="match status" value="2"/>
</dbReference>